<evidence type="ECO:0000259" key="1">
    <source>
        <dbReference type="Pfam" id="PF00535"/>
    </source>
</evidence>
<evidence type="ECO:0000313" key="2">
    <source>
        <dbReference type="EMBL" id="EMQ95505.1"/>
    </source>
</evidence>
<evidence type="ECO:0000313" key="3">
    <source>
        <dbReference type="Proteomes" id="UP000012024"/>
    </source>
</evidence>
<dbReference type="Pfam" id="PF00535">
    <property type="entry name" value="Glycos_transf_2"/>
    <property type="match status" value="1"/>
</dbReference>
<organism evidence="2 3">
    <name type="scientific">Xanthomarina gelatinilytica</name>
    <dbReference type="NCBI Taxonomy" id="1137281"/>
    <lineage>
        <taxon>Bacteria</taxon>
        <taxon>Pseudomonadati</taxon>
        <taxon>Bacteroidota</taxon>
        <taxon>Flavobacteriia</taxon>
        <taxon>Flavobacteriales</taxon>
        <taxon>Flavobacteriaceae</taxon>
        <taxon>Xanthomarina</taxon>
    </lineage>
</organism>
<dbReference type="RefSeq" id="WP_007648651.1">
    <property type="nucleotide sequence ID" value="NZ_ANLA01000007.1"/>
</dbReference>
<dbReference type="SUPFAM" id="SSF53448">
    <property type="entry name" value="Nucleotide-diphospho-sugar transferases"/>
    <property type="match status" value="1"/>
</dbReference>
<dbReference type="InterPro" id="IPR001173">
    <property type="entry name" value="Glyco_trans_2-like"/>
</dbReference>
<dbReference type="Proteomes" id="UP000012024">
    <property type="component" value="Unassembled WGS sequence"/>
</dbReference>
<keyword evidence="3" id="KW-1185">Reference proteome</keyword>
<dbReference type="InterPro" id="IPR050834">
    <property type="entry name" value="Glycosyltransf_2"/>
</dbReference>
<dbReference type="CDD" id="cd00761">
    <property type="entry name" value="Glyco_tranf_GTA_type"/>
    <property type="match status" value="1"/>
</dbReference>
<comment type="caution">
    <text evidence="2">The sequence shown here is derived from an EMBL/GenBank/DDBJ whole genome shotgun (WGS) entry which is preliminary data.</text>
</comment>
<reference evidence="2 3" key="1">
    <citation type="submission" date="2012-12" db="EMBL/GenBank/DDBJ databases">
        <title>Genome assembly of Formosa sp. AK20.</title>
        <authorList>
            <person name="Kumar R."/>
            <person name="Khatri I."/>
            <person name="Vaidya B."/>
            <person name="Subramanian S."/>
            <person name="Pinnaka A."/>
        </authorList>
    </citation>
    <scope>NUCLEOTIDE SEQUENCE [LARGE SCALE GENOMIC DNA]</scope>
    <source>
        <strain evidence="2 3">AK20</strain>
    </source>
</reference>
<dbReference type="PANTHER" id="PTHR43685:SF2">
    <property type="entry name" value="GLYCOSYLTRANSFERASE 2-LIKE DOMAIN-CONTAINING PROTEIN"/>
    <property type="match status" value="1"/>
</dbReference>
<dbReference type="eggNOG" id="COG0463">
    <property type="taxonomic scope" value="Bacteria"/>
</dbReference>
<dbReference type="PANTHER" id="PTHR43685">
    <property type="entry name" value="GLYCOSYLTRANSFERASE"/>
    <property type="match status" value="1"/>
</dbReference>
<gene>
    <name evidence="2" type="ORF">D778_02599</name>
</gene>
<dbReference type="AlphaFoldDB" id="M7MKT7"/>
<accession>M7MKT7</accession>
<dbReference type="Gene3D" id="3.90.550.10">
    <property type="entry name" value="Spore Coat Polysaccharide Biosynthesis Protein SpsA, Chain A"/>
    <property type="match status" value="1"/>
</dbReference>
<protein>
    <recommendedName>
        <fullName evidence="1">Glycosyltransferase 2-like domain-containing protein</fullName>
    </recommendedName>
</protein>
<name>M7MKT7_9FLAO</name>
<dbReference type="EMBL" id="ANLA01000007">
    <property type="protein sequence ID" value="EMQ95505.1"/>
    <property type="molecule type" value="Genomic_DNA"/>
</dbReference>
<feature type="domain" description="Glycosyltransferase 2-like" evidence="1">
    <location>
        <begin position="8"/>
        <end position="139"/>
    </location>
</feature>
<sequence>MQEHPLVSIIIPTYNRAHLLGETLDSVLAQTYTNWECLVVDDGSTDDTETLVLGYVVKDSRFQYHKRPDSHLPGGNGARNYGFEVSQGEFLVFLDSDDLLMSFALQNRIQAALSNQAEIMVTQSGVFKLKIGDIDKVWNVVSYGTTVVDFLIRFLNVDMPWQTAGVTWSRRFFNKCGMWHPTLTAWQDWEMHCRALIQQPKMVVLVDKADNYYRYLTNDGIATTFKDKAYLNAVSIAILSIYKQFLTHKALYKTIKLQFEVLVFYMIIKRPVSLGYHKFPLVYLFKFPFSKGRLSRYRFIKIYIIELLSRSTKIRKFLLGAYYKKHQRYLTLKTTHLK</sequence>
<dbReference type="GeneID" id="98642702"/>
<dbReference type="OrthoDB" id="597270at2"/>
<dbReference type="PATRIC" id="fig|1137281.3.peg.1188"/>
<proteinExistence type="predicted"/>
<dbReference type="InterPro" id="IPR029044">
    <property type="entry name" value="Nucleotide-diphossugar_trans"/>
</dbReference>